<evidence type="ECO:0000313" key="1">
    <source>
        <dbReference type="EMBL" id="KMS65325.1"/>
    </source>
</evidence>
<protein>
    <recommendedName>
        <fullName evidence="3">Cyclic nucleotide-binding domain-containing protein</fullName>
    </recommendedName>
</protein>
<name>A0A0J8BHX8_BETVV</name>
<dbReference type="AlphaFoldDB" id="A0A0J8BHX8"/>
<organism evidence="1 2">
    <name type="scientific">Beta vulgaris subsp. vulgaris</name>
    <name type="common">Beet</name>
    <dbReference type="NCBI Taxonomy" id="3555"/>
    <lineage>
        <taxon>Eukaryota</taxon>
        <taxon>Viridiplantae</taxon>
        <taxon>Streptophyta</taxon>
        <taxon>Embryophyta</taxon>
        <taxon>Tracheophyta</taxon>
        <taxon>Spermatophyta</taxon>
        <taxon>Magnoliopsida</taxon>
        <taxon>eudicotyledons</taxon>
        <taxon>Gunneridae</taxon>
        <taxon>Pentapetalae</taxon>
        <taxon>Caryophyllales</taxon>
        <taxon>Chenopodiaceae</taxon>
        <taxon>Betoideae</taxon>
        <taxon>Beta</taxon>
    </lineage>
</organism>
<sequence>ECGPKLEQSIQDWFLFQVRNAEREYSRLEYDELPPSYRAVIAEQLARLTMPDDSVLFYDLLRTVETVVPSSHFALYKTAAIDNRYYIVSCGEVLCYNWESGVIERNGPGFTFGGSLITNLKSVCEIV</sequence>
<proteinExistence type="predicted"/>
<gene>
    <name evidence="1" type="ORF">BVRB_037130</name>
</gene>
<accession>A0A0J8BHX8</accession>
<dbReference type="EMBL" id="KQ110653">
    <property type="protein sequence ID" value="KMS65325.1"/>
    <property type="molecule type" value="Genomic_DNA"/>
</dbReference>
<dbReference type="Proteomes" id="UP000035740">
    <property type="component" value="Unassembled WGS sequence"/>
</dbReference>
<evidence type="ECO:0000313" key="2">
    <source>
        <dbReference type="Proteomes" id="UP000035740"/>
    </source>
</evidence>
<dbReference type="Gramene" id="KMS65325">
    <property type="protein sequence ID" value="KMS65325"/>
    <property type="gene ID" value="BVRB_037130"/>
</dbReference>
<evidence type="ECO:0008006" key="3">
    <source>
        <dbReference type="Google" id="ProtNLM"/>
    </source>
</evidence>
<feature type="non-terminal residue" evidence="1">
    <location>
        <position position="127"/>
    </location>
</feature>
<feature type="non-terminal residue" evidence="1">
    <location>
        <position position="1"/>
    </location>
</feature>
<reference evidence="1 2" key="1">
    <citation type="journal article" date="2014" name="Nature">
        <title>The genome of the recently domesticated crop plant sugar beet (Beta vulgaris).</title>
        <authorList>
            <person name="Dohm J.C."/>
            <person name="Minoche A.E."/>
            <person name="Holtgrawe D."/>
            <person name="Capella-Gutierrez S."/>
            <person name="Zakrzewski F."/>
            <person name="Tafer H."/>
            <person name="Rupp O."/>
            <person name="Sorensen T.R."/>
            <person name="Stracke R."/>
            <person name="Reinhardt R."/>
            <person name="Goesmann A."/>
            <person name="Kraft T."/>
            <person name="Schulz B."/>
            <person name="Stadler P.F."/>
            <person name="Schmidt T."/>
            <person name="Gabaldon T."/>
            <person name="Lehrach H."/>
            <person name="Weisshaar B."/>
            <person name="Himmelbauer H."/>
        </authorList>
    </citation>
    <scope>NUCLEOTIDE SEQUENCE [LARGE SCALE GENOMIC DNA]</scope>
    <source>
        <tissue evidence="1">Taproot</tissue>
    </source>
</reference>
<keyword evidence="2" id="KW-1185">Reference proteome</keyword>